<dbReference type="EMBL" id="KL142368">
    <property type="protein sequence ID" value="KDR84563.1"/>
    <property type="molecule type" value="Genomic_DNA"/>
</dbReference>
<keyword evidence="3" id="KW-1185">Reference proteome</keyword>
<keyword evidence="1" id="KW-0812">Transmembrane</keyword>
<feature type="transmembrane region" description="Helical" evidence="1">
    <location>
        <begin position="29"/>
        <end position="50"/>
    </location>
</feature>
<dbReference type="HOGENOM" id="CLU_1927756_0_0_1"/>
<keyword evidence="1" id="KW-0472">Membrane</keyword>
<keyword evidence="1" id="KW-1133">Transmembrane helix</keyword>
<proteinExistence type="predicted"/>
<evidence type="ECO:0000313" key="3">
    <source>
        <dbReference type="Proteomes" id="UP000027222"/>
    </source>
</evidence>
<dbReference type="Proteomes" id="UP000027222">
    <property type="component" value="Unassembled WGS sequence"/>
</dbReference>
<gene>
    <name evidence="2" type="ORF">GALMADRAFT_206128</name>
</gene>
<protein>
    <submittedName>
        <fullName evidence="2">Uncharacterized protein</fullName>
    </submittedName>
</protein>
<name>A0A067TZR9_GALM3</name>
<reference evidence="3" key="1">
    <citation type="journal article" date="2014" name="Proc. Natl. Acad. Sci. U.S.A.">
        <title>Extensive sampling of basidiomycete genomes demonstrates inadequacy of the white-rot/brown-rot paradigm for wood decay fungi.</title>
        <authorList>
            <person name="Riley R."/>
            <person name="Salamov A.A."/>
            <person name="Brown D.W."/>
            <person name="Nagy L.G."/>
            <person name="Floudas D."/>
            <person name="Held B.W."/>
            <person name="Levasseur A."/>
            <person name="Lombard V."/>
            <person name="Morin E."/>
            <person name="Otillar R."/>
            <person name="Lindquist E.A."/>
            <person name="Sun H."/>
            <person name="LaButti K.M."/>
            <person name="Schmutz J."/>
            <person name="Jabbour D."/>
            <person name="Luo H."/>
            <person name="Baker S.E."/>
            <person name="Pisabarro A.G."/>
            <person name="Walton J.D."/>
            <person name="Blanchette R.A."/>
            <person name="Henrissat B."/>
            <person name="Martin F."/>
            <person name="Cullen D."/>
            <person name="Hibbett D.S."/>
            <person name="Grigoriev I.V."/>
        </authorList>
    </citation>
    <scope>NUCLEOTIDE SEQUENCE [LARGE SCALE GENOMIC DNA]</scope>
    <source>
        <strain evidence="3">CBS 339.88</strain>
    </source>
</reference>
<organism evidence="2 3">
    <name type="scientific">Galerina marginata (strain CBS 339.88)</name>
    <dbReference type="NCBI Taxonomy" id="685588"/>
    <lineage>
        <taxon>Eukaryota</taxon>
        <taxon>Fungi</taxon>
        <taxon>Dikarya</taxon>
        <taxon>Basidiomycota</taxon>
        <taxon>Agaricomycotina</taxon>
        <taxon>Agaricomycetes</taxon>
        <taxon>Agaricomycetidae</taxon>
        <taxon>Agaricales</taxon>
        <taxon>Agaricineae</taxon>
        <taxon>Strophariaceae</taxon>
        <taxon>Galerina</taxon>
    </lineage>
</organism>
<evidence type="ECO:0000313" key="2">
    <source>
        <dbReference type="EMBL" id="KDR84563.1"/>
    </source>
</evidence>
<sequence length="131" mass="14780">MDHKYQRVPHGNEPSDSQQSGGIFLSTKIFVLFLCLSITNLLLAAANTHYSLTLTQELRRYEEKDLSSLPRVDPINGGYISKDPDDSSGFAKLLERHMVRFNSFGGYHVTTGPSRYQQFDFALLNGTLAFF</sequence>
<accession>A0A067TZR9</accession>
<dbReference type="AlphaFoldDB" id="A0A067TZR9"/>
<evidence type="ECO:0000256" key="1">
    <source>
        <dbReference type="SAM" id="Phobius"/>
    </source>
</evidence>